<evidence type="ECO:0000313" key="2">
    <source>
        <dbReference type="Proteomes" id="UP000554482"/>
    </source>
</evidence>
<protein>
    <submittedName>
        <fullName evidence="1">Cytochrome c-type biogenesis protein CcmF, mitochondrion</fullName>
    </submittedName>
</protein>
<organism evidence="1 2">
    <name type="scientific">Thalictrum thalictroides</name>
    <name type="common">Rue-anemone</name>
    <name type="synonym">Anemone thalictroides</name>
    <dbReference type="NCBI Taxonomy" id="46969"/>
    <lineage>
        <taxon>Eukaryota</taxon>
        <taxon>Viridiplantae</taxon>
        <taxon>Streptophyta</taxon>
        <taxon>Embryophyta</taxon>
        <taxon>Tracheophyta</taxon>
        <taxon>Spermatophyta</taxon>
        <taxon>Magnoliopsida</taxon>
        <taxon>Ranunculales</taxon>
        <taxon>Ranunculaceae</taxon>
        <taxon>Thalictroideae</taxon>
        <taxon>Thalictrum</taxon>
    </lineage>
</organism>
<dbReference type="OrthoDB" id="1592449at2759"/>
<sequence length="271" mass="31513">EEFHQENIPPSVQGLESKRYPLAPKEFFPCPPKQLLSKRLLPLAKWARSHGLKVKEFLFGIAIAVNPFDLLMAMGPLDVDWISYFDNNGGVALESSSSSESLETFRAQIAGENEAEIYQRIRLLENNNYYNLPPQNASGDYERLVREHFDQAINVNHFREILDREYFELRVLERKGLLQERLFNLMLGEPKIDRIMELSHFNNVQKEAYNFIEEQVSAVSSLRHSFQRDLIDGNLNSFIIDLNQNGAEIYRAFYSHFVDEEFRRTNGLPLP</sequence>
<proteinExistence type="predicted"/>
<keyword evidence="2" id="KW-1185">Reference proteome</keyword>
<dbReference type="EMBL" id="JABWDY010009027">
    <property type="protein sequence ID" value="KAF5201720.1"/>
    <property type="molecule type" value="Genomic_DNA"/>
</dbReference>
<dbReference type="Proteomes" id="UP000554482">
    <property type="component" value="Unassembled WGS sequence"/>
</dbReference>
<gene>
    <name evidence="1" type="ORF">FRX31_008693</name>
</gene>
<comment type="caution">
    <text evidence="1">The sequence shown here is derived from an EMBL/GenBank/DDBJ whole genome shotgun (WGS) entry which is preliminary data.</text>
</comment>
<evidence type="ECO:0000313" key="1">
    <source>
        <dbReference type="EMBL" id="KAF5201720.1"/>
    </source>
</evidence>
<name>A0A7J6WZ14_THATH</name>
<feature type="non-terminal residue" evidence="1">
    <location>
        <position position="1"/>
    </location>
</feature>
<reference evidence="1 2" key="1">
    <citation type="submission" date="2020-06" db="EMBL/GenBank/DDBJ databases">
        <title>Transcriptomic and genomic resources for Thalictrum thalictroides and T. hernandezii: Facilitating candidate gene discovery in an emerging model plant lineage.</title>
        <authorList>
            <person name="Arias T."/>
            <person name="Riano-Pachon D.M."/>
            <person name="Di Stilio V.S."/>
        </authorList>
    </citation>
    <scope>NUCLEOTIDE SEQUENCE [LARGE SCALE GENOMIC DNA]</scope>
    <source>
        <strain evidence="2">cv. WT478/WT964</strain>
        <tissue evidence="1">Leaves</tissue>
    </source>
</reference>
<accession>A0A7J6WZ14</accession>
<dbReference type="AlphaFoldDB" id="A0A7J6WZ14"/>